<evidence type="ECO:0000313" key="5">
    <source>
        <dbReference type="RefSeq" id="XP_039116570.1"/>
    </source>
</evidence>
<feature type="domain" description="DUF4218" evidence="3">
    <location>
        <begin position="275"/>
        <end position="383"/>
    </location>
</feature>
<evidence type="ECO:0000259" key="2">
    <source>
        <dbReference type="Pfam" id="PF13952"/>
    </source>
</evidence>
<protein>
    <submittedName>
        <fullName evidence="5">Uncharacterized protein LOC120252166</fullName>
    </submittedName>
</protein>
<name>A0AB40ANI5_DIOCR</name>
<accession>A0AB40ANI5</accession>
<reference evidence="4" key="1">
    <citation type="submission" date="2025-05" db="UniProtKB">
        <authorList>
            <consortium name="RefSeq"/>
        </authorList>
    </citation>
    <scope>NUCLEOTIDE SEQUENCE [LARGE SCALE GENOMIC DNA]</scope>
</reference>
<dbReference type="RefSeq" id="XP_039116570.1">
    <property type="nucleotide sequence ID" value="XM_039260636.1"/>
</dbReference>
<organism evidence="4 5">
    <name type="scientific">Dioscorea cayennensis subsp. rotundata</name>
    <name type="common">White Guinea yam</name>
    <name type="synonym">Dioscorea rotundata</name>
    <dbReference type="NCBI Taxonomy" id="55577"/>
    <lineage>
        <taxon>Eukaryota</taxon>
        <taxon>Viridiplantae</taxon>
        <taxon>Streptophyta</taxon>
        <taxon>Embryophyta</taxon>
        <taxon>Tracheophyta</taxon>
        <taxon>Spermatophyta</taxon>
        <taxon>Magnoliopsida</taxon>
        <taxon>Liliopsida</taxon>
        <taxon>Dioscoreales</taxon>
        <taxon>Dioscoreaceae</taxon>
        <taxon>Dioscorea</taxon>
    </lineage>
</organism>
<feature type="domain" description="DUF4216" evidence="2">
    <location>
        <begin position="549"/>
        <end position="626"/>
    </location>
</feature>
<dbReference type="GeneID" id="120252166"/>
<dbReference type="PANTHER" id="PTHR48258">
    <property type="entry name" value="DUF4218 DOMAIN-CONTAINING PROTEIN-RELATED"/>
    <property type="match status" value="1"/>
</dbReference>
<keyword evidence="4" id="KW-1185">Reference proteome</keyword>
<evidence type="ECO:0000313" key="4">
    <source>
        <dbReference type="Proteomes" id="UP001515500"/>
    </source>
</evidence>
<proteinExistence type="predicted"/>
<feature type="region of interest" description="Disordered" evidence="1">
    <location>
        <begin position="681"/>
        <end position="716"/>
    </location>
</feature>
<dbReference type="PANTHER" id="PTHR48258:SF4">
    <property type="entry name" value="DUF4216 DOMAIN-CONTAINING PROTEIN"/>
    <property type="match status" value="1"/>
</dbReference>
<gene>
    <name evidence="5" type="primary">LOC120252166</name>
</gene>
<dbReference type="InterPro" id="IPR025312">
    <property type="entry name" value="DUF4216"/>
</dbReference>
<dbReference type="Pfam" id="PF02992">
    <property type="entry name" value="Transposase_21"/>
    <property type="match status" value="1"/>
</dbReference>
<reference evidence="5" key="2">
    <citation type="submission" date="2025-08" db="UniProtKB">
        <authorList>
            <consortium name="RefSeq"/>
        </authorList>
    </citation>
    <scope>IDENTIFICATION</scope>
</reference>
<dbReference type="AlphaFoldDB" id="A0AB40ANI5"/>
<evidence type="ECO:0000259" key="3">
    <source>
        <dbReference type="Pfam" id="PF13960"/>
    </source>
</evidence>
<sequence length="716" mass="83764">MWTISDFPAYSMLSGWSTAGKLACPYCMEDSDAFTLTKGGKTSWFDNHSKFLQPNHPYRRNKKWFLKGKLVKKATPQVKSGIQILEEIESFGLQKITEIDGEEINSDIKKHCNKRGWKKRSIFWDLPYRKTILIRHNLDVMHIEKNCFDNIFNTVMNVSGKSKDNAKSREDLKEFCDRPELHMDERTKRFPKACYILDRKQKEELCNWLKELKFPDGYVLNMDRCVDQRRLKLFGMKSHDCHVFMQRLIPIAFRELLPPNVCEALTELSIFFKDLTARVIKDEDMKRLEWEIPIILCNFERIFPPSFFDCMEHLPVHLAYEARIAGPVQYRWMYLRRLKNNVKNKAHVEGSICNAYLVKEISSFCAHYFDSHICTRHRKVGRNDDNINFDMQAYPGILSIFKPSGTHLGPEKKRRLDEKEYHAARTYVLLNCDEVQPYIKQYEEWLRANQPNIQDHEVDHLLETKFALWFDNYAHHPSSGIMNEWLKCLASKPMHKVKTYNGYCVNGYKFHTENRGYSKSTMNSGVCIKGSNLCASELEYFGKLVEVVKLEYEGWPMKEVVLFKCTWFDPTLRIGTRIHPRYKLIDVHKNKAFNKYEPFILATQAAQVFYSPYPSLRKSCNDWLAVCAIKARSIVEVAGTQAPSICNAFQEDEVQVHEIENHDEELSLNSSDGAFIEIDGMDIDEEVSQEGEVSEEDDEDEEEEDEVAVFYDEDGY</sequence>
<dbReference type="Pfam" id="PF13952">
    <property type="entry name" value="DUF4216"/>
    <property type="match status" value="1"/>
</dbReference>
<dbReference type="InterPro" id="IPR025452">
    <property type="entry name" value="DUF4218"/>
</dbReference>
<dbReference type="Proteomes" id="UP001515500">
    <property type="component" value="Chromosome 1"/>
</dbReference>
<dbReference type="InterPro" id="IPR004242">
    <property type="entry name" value="Transposase_21"/>
</dbReference>
<evidence type="ECO:0000256" key="1">
    <source>
        <dbReference type="SAM" id="MobiDB-lite"/>
    </source>
</evidence>
<dbReference type="Pfam" id="PF13960">
    <property type="entry name" value="DUF4218"/>
    <property type="match status" value="1"/>
</dbReference>